<dbReference type="PROSITE" id="PS51707">
    <property type="entry name" value="CYTH"/>
    <property type="match status" value="1"/>
</dbReference>
<evidence type="ECO:0000313" key="3">
    <source>
        <dbReference type="EMBL" id="MCX2724998.1"/>
    </source>
</evidence>
<organism evidence="3 4">
    <name type="scientific">Roseibium salinum</name>
    <dbReference type="NCBI Taxonomy" id="1604349"/>
    <lineage>
        <taxon>Bacteria</taxon>
        <taxon>Pseudomonadati</taxon>
        <taxon>Pseudomonadota</taxon>
        <taxon>Alphaproteobacteria</taxon>
        <taxon>Hyphomicrobiales</taxon>
        <taxon>Stappiaceae</taxon>
        <taxon>Roseibium</taxon>
    </lineage>
</organism>
<dbReference type="PANTHER" id="PTHR39569">
    <property type="entry name" value="INORGANIC TRIPHOSPHATASE"/>
    <property type="match status" value="1"/>
</dbReference>
<dbReference type="EMBL" id="JAPEVI010000003">
    <property type="protein sequence ID" value="MCX2724998.1"/>
    <property type="molecule type" value="Genomic_DNA"/>
</dbReference>
<dbReference type="SMART" id="SM01118">
    <property type="entry name" value="CYTH"/>
    <property type="match status" value="1"/>
</dbReference>
<accession>A0ABT3R6X4</accession>
<dbReference type="RefSeq" id="WP_265965459.1">
    <property type="nucleotide sequence ID" value="NZ_JAPEVI010000003.1"/>
</dbReference>
<dbReference type="InterPro" id="IPR007899">
    <property type="entry name" value="CHAD_dom"/>
</dbReference>
<dbReference type="Gene3D" id="1.40.20.10">
    <property type="entry name" value="CHAD domain"/>
    <property type="match status" value="1"/>
</dbReference>
<dbReference type="Pfam" id="PF01928">
    <property type="entry name" value="CYTH"/>
    <property type="match status" value="1"/>
</dbReference>
<evidence type="ECO:0000259" key="1">
    <source>
        <dbReference type="PROSITE" id="PS51707"/>
    </source>
</evidence>
<dbReference type="InterPro" id="IPR038186">
    <property type="entry name" value="CHAD_dom_sf"/>
</dbReference>
<dbReference type="InterPro" id="IPR033469">
    <property type="entry name" value="CYTH-like_dom_sf"/>
</dbReference>
<dbReference type="SMART" id="SM00880">
    <property type="entry name" value="CHAD"/>
    <property type="match status" value="1"/>
</dbReference>
<dbReference type="Proteomes" id="UP001300261">
    <property type="component" value="Unassembled WGS sequence"/>
</dbReference>
<dbReference type="PANTHER" id="PTHR39569:SF1">
    <property type="entry name" value="INORGANIC TRIPHOSPHATASE"/>
    <property type="match status" value="1"/>
</dbReference>
<dbReference type="InterPro" id="IPR023577">
    <property type="entry name" value="CYTH_domain"/>
</dbReference>
<keyword evidence="4" id="KW-1185">Reference proteome</keyword>
<dbReference type="Gene3D" id="2.40.320.10">
    <property type="entry name" value="Hypothetical Protein Pfu-838710-001"/>
    <property type="match status" value="1"/>
</dbReference>
<comment type="caution">
    <text evidence="3">The sequence shown here is derived from an EMBL/GenBank/DDBJ whole genome shotgun (WGS) entry which is preliminary data.</text>
</comment>
<dbReference type="PROSITE" id="PS51708">
    <property type="entry name" value="CHAD"/>
    <property type="match status" value="1"/>
</dbReference>
<reference evidence="3 4" key="1">
    <citation type="journal article" date="2016" name="Int. J. Syst. Evol. Microbiol.">
        <title>Labrenzia salina sp. nov., isolated from the rhizosphere of the halophyte Arthrocnemum macrostachyum.</title>
        <authorList>
            <person name="Camacho M."/>
            <person name="Redondo-Gomez S."/>
            <person name="Rodriguez-Llorente I."/>
            <person name="Rohde M."/>
            <person name="Sproer C."/>
            <person name="Schumann P."/>
            <person name="Klenk H.P."/>
            <person name="Montero-Calasanz M.D.C."/>
        </authorList>
    </citation>
    <scope>NUCLEOTIDE SEQUENCE [LARGE SCALE GENOMIC DNA]</scope>
    <source>
        <strain evidence="3 4">DSM 29163</strain>
    </source>
</reference>
<proteinExistence type="predicted"/>
<dbReference type="SUPFAM" id="SSF55154">
    <property type="entry name" value="CYTH-like phosphatases"/>
    <property type="match status" value="1"/>
</dbReference>
<protein>
    <submittedName>
        <fullName evidence="3">CHAD domain-containing protein</fullName>
    </submittedName>
</protein>
<dbReference type="Pfam" id="PF05235">
    <property type="entry name" value="CHAD"/>
    <property type="match status" value="1"/>
</dbReference>
<sequence>MSKSGREIELKLELDPAAQDVIKRTGTIEGFAAGRAVSKTLRSIYFDTSDQALRKAGISLRVRKSGRSWLQTVKIGTGVKGGLSSPVEAEHPVTGRALDFSVIDDPAVTDKLAETIGTARLTECFETVMKRTTRQLTRHSDGARIELAFDTGTILAGNGSQPLSELEMELKSGPSLALFEAAKAALKDAPFRFSPFSKAERGYRFAEGRELQEDAPCFAGSLTLATGISVEIAFRDVLRSCLAQISENRLAVLAGDHPQGPHQLRVGLRRLRSAFRLFKPVLNPATMAPLDRVARAIAAEAGALRDLDVLIDEIVTPLAEKAPESISFQALLEHLSASRGDEAREALRGHLRSAEVSGFLLDLAAYTECRGWLDPQNLDQSALLAQPIETYAGRAMAKQWKKVLKYGKRLEDLSIPERHEMRKALKKMRYGVEFFGCLYPRDRVKPFLKRMKKLQDVFGYLNDVAMAEKLPQTYGTSGERQAIQAIGFVIGWHEAQSQAMWQHARGYWEDTRKTPKFWK</sequence>
<feature type="domain" description="CHAD" evidence="2">
    <location>
        <begin position="227"/>
        <end position="519"/>
    </location>
</feature>
<dbReference type="CDD" id="cd07756">
    <property type="entry name" value="CYTH-like_Pase_CHAD"/>
    <property type="match status" value="1"/>
</dbReference>
<evidence type="ECO:0000259" key="2">
    <source>
        <dbReference type="PROSITE" id="PS51708"/>
    </source>
</evidence>
<name>A0ABT3R6X4_9HYPH</name>
<feature type="domain" description="CYTH" evidence="1">
    <location>
        <begin position="5"/>
        <end position="209"/>
    </location>
</feature>
<dbReference type="InterPro" id="IPR039013">
    <property type="entry name" value="YgiF"/>
</dbReference>
<evidence type="ECO:0000313" key="4">
    <source>
        <dbReference type="Proteomes" id="UP001300261"/>
    </source>
</evidence>
<gene>
    <name evidence="3" type="ORF">ON753_21930</name>
</gene>